<dbReference type="PANTHER" id="PTHR30097">
    <property type="entry name" value="CATION EFFLUX SYSTEM PROTEIN CUSB"/>
    <property type="match status" value="1"/>
</dbReference>
<dbReference type="GO" id="GO:0015679">
    <property type="term" value="P:plasma membrane copper ion transport"/>
    <property type="evidence" value="ECO:0007669"/>
    <property type="project" value="TreeGrafter"/>
</dbReference>
<sequence>MKSKLVLLMLLSLASLGGVLAEEGHDHDDLDDFSGIEMEEGHGDKGDVHGSTNVAEARDGGSDHQHEEEGHGHEDDAHGRANFAGAKDGGSDDGHEEKGHDDHGGGHDEGGDDGHGHDEEASDVELSDAQRQIAGIETMVVKRQSLGDAITAPGEAILNAYRTTKVTPRTPAQVMKRHVRLGDHVKKGQLLVTLSSVEMAEAQGALMETNVELIRVKKLGRKVVSEKRFVAAQIAYQQAYAKVSAYGMTKTQIKSLIKTGDATRATGEFHLLSFQNGTIMSDDFVVGELIEPGYVLMMISDESLLWVEARLTPENAARVVLGSPARVQVGKRWLSGKVAQARHTLDETTRTLAVHIEVANQHDELHPGQFVNVVIEGNKKRAGLVVPVEAVLRSPDGDWQLFVEVAPGRYEPKEVEVLTTVGDRMLISGIAEGTTIVGKGAFFVQSEMAKGGFDPHNH</sequence>
<proteinExistence type="predicted"/>
<dbReference type="SUPFAM" id="SSF111369">
    <property type="entry name" value="HlyD-like secretion proteins"/>
    <property type="match status" value="1"/>
</dbReference>
<dbReference type="PANTHER" id="PTHR30097:SF15">
    <property type="entry name" value="CATION EFFLUX SYSTEM PROTEIN CUSB"/>
    <property type="match status" value="1"/>
</dbReference>
<dbReference type="InterPro" id="IPR006143">
    <property type="entry name" value="RND_pump_MFP"/>
</dbReference>
<accession>A0A3B1A2D0</accession>
<feature type="compositionally biased region" description="Basic and acidic residues" evidence="2">
    <location>
        <begin position="56"/>
        <end position="79"/>
    </location>
</feature>
<feature type="compositionally biased region" description="Basic and acidic residues" evidence="2">
    <location>
        <begin position="89"/>
        <end position="119"/>
    </location>
</feature>
<dbReference type="Pfam" id="PF25973">
    <property type="entry name" value="BSH_CzcB"/>
    <property type="match status" value="1"/>
</dbReference>
<dbReference type="Gene3D" id="2.40.30.170">
    <property type="match status" value="1"/>
</dbReference>
<reference evidence="5" key="1">
    <citation type="submission" date="2018-06" db="EMBL/GenBank/DDBJ databases">
        <authorList>
            <person name="Zhirakovskaya E."/>
        </authorList>
    </citation>
    <scope>NUCLEOTIDE SEQUENCE</scope>
</reference>
<protein>
    <submittedName>
        <fullName evidence="5">Probable Co/Zn/Cd efflux system membrane fusion protein</fullName>
    </submittedName>
</protein>
<dbReference type="Gene3D" id="2.40.50.100">
    <property type="match status" value="1"/>
</dbReference>
<feature type="domain" description="CusB-like beta-barrel" evidence="3">
    <location>
        <begin position="305"/>
        <end position="377"/>
    </location>
</feature>
<feature type="region of interest" description="Disordered" evidence="2">
    <location>
        <begin position="30"/>
        <end position="126"/>
    </location>
</feature>
<evidence type="ECO:0000259" key="3">
    <source>
        <dbReference type="Pfam" id="PF25954"/>
    </source>
</evidence>
<feature type="domain" description="CzcB-like barrel-sandwich hybrid" evidence="4">
    <location>
        <begin position="162"/>
        <end position="301"/>
    </location>
</feature>
<evidence type="ECO:0000256" key="2">
    <source>
        <dbReference type="SAM" id="MobiDB-lite"/>
    </source>
</evidence>
<keyword evidence="1" id="KW-0813">Transport</keyword>
<dbReference type="EMBL" id="UOFO01000109">
    <property type="protein sequence ID" value="VAW87046.1"/>
    <property type="molecule type" value="Genomic_DNA"/>
</dbReference>
<dbReference type="InterPro" id="IPR051909">
    <property type="entry name" value="MFP_Cation_Efflux"/>
</dbReference>
<dbReference type="Gene3D" id="2.40.420.20">
    <property type="match status" value="1"/>
</dbReference>
<dbReference type="GO" id="GO:0016020">
    <property type="term" value="C:membrane"/>
    <property type="evidence" value="ECO:0007669"/>
    <property type="project" value="InterPro"/>
</dbReference>
<dbReference type="AlphaFoldDB" id="A0A3B1A2D0"/>
<dbReference type="GO" id="GO:0046914">
    <property type="term" value="F:transition metal ion binding"/>
    <property type="evidence" value="ECO:0007669"/>
    <property type="project" value="TreeGrafter"/>
</dbReference>
<name>A0A3B1A2D0_9ZZZZ</name>
<dbReference type="InterPro" id="IPR058792">
    <property type="entry name" value="Beta-barrel_RND_2"/>
</dbReference>
<dbReference type="Pfam" id="PF25954">
    <property type="entry name" value="Beta-barrel_RND_2"/>
    <property type="match status" value="1"/>
</dbReference>
<evidence type="ECO:0000313" key="5">
    <source>
        <dbReference type="EMBL" id="VAW87046.1"/>
    </source>
</evidence>
<dbReference type="GO" id="GO:0022857">
    <property type="term" value="F:transmembrane transporter activity"/>
    <property type="evidence" value="ECO:0007669"/>
    <property type="project" value="InterPro"/>
</dbReference>
<dbReference type="NCBIfam" id="TIGR01730">
    <property type="entry name" value="RND_mfp"/>
    <property type="match status" value="1"/>
</dbReference>
<feature type="compositionally biased region" description="Basic and acidic residues" evidence="2">
    <location>
        <begin position="39"/>
        <end position="48"/>
    </location>
</feature>
<dbReference type="InterPro" id="IPR058647">
    <property type="entry name" value="BSH_CzcB-like"/>
</dbReference>
<dbReference type="GO" id="GO:0060003">
    <property type="term" value="P:copper ion export"/>
    <property type="evidence" value="ECO:0007669"/>
    <property type="project" value="TreeGrafter"/>
</dbReference>
<organism evidence="5">
    <name type="scientific">hydrothermal vent metagenome</name>
    <dbReference type="NCBI Taxonomy" id="652676"/>
    <lineage>
        <taxon>unclassified sequences</taxon>
        <taxon>metagenomes</taxon>
        <taxon>ecological metagenomes</taxon>
    </lineage>
</organism>
<evidence type="ECO:0000259" key="4">
    <source>
        <dbReference type="Pfam" id="PF25973"/>
    </source>
</evidence>
<gene>
    <name evidence="5" type="ORF">MNBD_GAMMA16-612</name>
</gene>
<evidence type="ECO:0000256" key="1">
    <source>
        <dbReference type="ARBA" id="ARBA00022448"/>
    </source>
</evidence>
<dbReference type="GO" id="GO:0030288">
    <property type="term" value="C:outer membrane-bounded periplasmic space"/>
    <property type="evidence" value="ECO:0007669"/>
    <property type="project" value="TreeGrafter"/>
</dbReference>